<gene>
    <name evidence="1" type="ORF">CLOBOL_02992</name>
</gene>
<accession>A8RRF5</accession>
<sequence>MLPVNASRKSYQVMLHSYGPVRPPLSKKAAAFQYLRAIKGEKIKI</sequence>
<protein>
    <submittedName>
        <fullName evidence="1">Uncharacterized protein</fullName>
    </submittedName>
</protein>
<evidence type="ECO:0000313" key="1">
    <source>
        <dbReference type="EMBL" id="EDP16658.1"/>
    </source>
</evidence>
<comment type="caution">
    <text evidence="1">The sequence shown here is derived from an EMBL/GenBank/DDBJ whole genome shotgun (WGS) entry which is preliminary data.</text>
</comment>
<dbReference type="EMBL" id="ABCC02000028">
    <property type="protein sequence ID" value="EDP16658.1"/>
    <property type="molecule type" value="Genomic_DNA"/>
</dbReference>
<dbReference type="Proteomes" id="UP000005396">
    <property type="component" value="Unassembled WGS sequence"/>
</dbReference>
<name>A8RRF5_ENTBW</name>
<organism evidence="1 2">
    <name type="scientific">Enterocloster bolteae (strain ATCC BAA-613 / DSM 15670 / CCUG 46953 / JCM 12243 / WAL 16351)</name>
    <name type="common">Clostridium bolteae</name>
    <dbReference type="NCBI Taxonomy" id="411902"/>
    <lineage>
        <taxon>Bacteria</taxon>
        <taxon>Bacillati</taxon>
        <taxon>Bacillota</taxon>
        <taxon>Clostridia</taxon>
        <taxon>Lachnospirales</taxon>
        <taxon>Lachnospiraceae</taxon>
        <taxon>Enterocloster</taxon>
    </lineage>
</organism>
<proteinExistence type="predicted"/>
<dbReference type="PaxDb" id="411902-CLOBOL_02992"/>
<reference evidence="1 2" key="1">
    <citation type="submission" date="2007-08" db="EMBL/GenBank/DDBJ databases">
        <authorList>
            <person name="Fulton L."/>
            <person name="Clifton S."/>
            <person name="Fulton B."/>
            <person name="Xu J."/>
            <person name="Minx P."/>
            <person name="Pepin K.H."/>
            <person name="Johnson M."/>
            <person name="Thiruvilangam P."/>
            <person name="Bhonagiri V."/>
            <person name="Nash W.E."/>
            <person name="Mardis E.R."/>
            <person name="Wilson R.K."/>
        </authorList>
    </citation>
    <scope>NUCLEOTIDE SEQUENCE [LARGE SCALE GENOMIC DNA]</scope>
    <source>
        <strain evidence="2">ATCC BAA-613 / DSM 15670 / CCUG 46953 / JCM 12243 / WAL 16351</strain>
    </source>
</reference>
<dbReference type="HOGENOM" id="CLU_3198008_0_0_9"/>
<evidence type="ECO:0000313" key="2">
    <source>
        <dbReference type="Proteomes" id="UP000005396"/>
    </source>
</evidence>
<dbReference type="AlphaFoldDB" id="A8RRF5"/>
<reference evidence="1 2" key="2">
    <citation type="submission" date="2007-09" db="EMBL/GenBank/DDBJ databases">
        <title>Draft genome sequence of Clostridium bolteae (ATCC BAA-613).</title>
        <authorList>
            <person name="Sudarsanam P."/>
            <person name="Ley R."/>
            <person name="Guruge J."/>
            <person name="Turnbaugh P.J."/>
            <person name="Mahowald M."/>
            <person name="Liep D."/>
            <person name="Gordon J."/>
        </authorList>
    </citation>
    <scope>NUCLEOTIDE SEQUENCE [LARGE SCALE GENOMIC DNA]</scope>
    <source>
        <strain evidence="2">ATCC BAA-613 / DSM 15670 / CCUG 46953 / JCM 12243 / WAL 16351</strain>
    </source>
</reference>